<dbReference type="CDD" id="cd18577">
    <property type="entry name" value="ABC_6TM_Pgp_ABCB1_D1_like"/>
    <property type="match status" value="1"/>
</dbReference>
<dbReference type="GO" id="GO:0016887">
    <property type="term" value="F:ATP hydrolysis activity"/>
    <property type="evidence" value="ECO:0007669"/>
    <property type="project" value="InterPro"/>
</dbReference>
<dbReference type="Pfam" id="PF00664">
    <property type="entry name" value="ABC_membrane"/>
    <property type="match status" value="2"/>
</dbReference>
<evidence type="ECO:0000256" key="5">
    <source>
        <dbReference type="ARBA" id="ARBA00022692"/>
    </source>
</evidence>
<evidence type="ECO:0000256" key="10">
    <source>
        <dbReference type="ARBA" id="ARBA00022989"/>
    </source>
</evidence>
<dbReference type="SUPFAM" id="SSF52540">
    <property type="entry name" value="P-loop containing nucleoside triphosphate hydrolases"/>
    <property type="match status" value="2"/>
</dbReference>
<sequence>MGNRQGTPTKNENDTPKEPEVKKVSLRQLFRYATKLDLFLLLIGCCVAIVTGCGFPFMSIIIGDISSAFINSMTLQSLNVSTDLNNCHSITFQNITFTYTWCQFRDDVMAKCYDYVYLGFGLFIAAFVQVICFQICCENINHIIRKKFLYATMRQNIAWYDANSSGSLNTKMFDNLERVKEGTGDKMGLLIQFVAQFFGGYIIAFTYDWRLTLIMMSLSPFMVICGFFLAKLMATAAKREAEKYAIAGTIAEESLSSIRTVTAFNGQQRECKRYEVALFNAMKDGIKKGAVVGGGLGLTFLIIFASYCLAFWVGTDFIYDGKVESNVVFTVFFSVMMGSMALGQAGPQFAVLGTALGCASSLFEIIDREPEIDSYSEEGLKPTNINGSVEMKNIVFNYPSRPDVQVLKGISFKVEAGQKIALVGSSGCGKSTTVQLLLRYYQQLGGSIKIDEYNIEDLNIKYLRNIIGVVSQEPILFNCSIEDNIKYGNPDVTEEQIMLACRNANAESFIKSLPKGLKTICGEGGSQFSGGQKQRIAIARALVRDPKILLLDEATSALDSESEAIVQKALEKASLNRTTIAIAHRLSTIKNSDLILVMKDGEIHERGKHDELLESKGLYYELVNAQSFTDVNPDESVEIKMKRERLNSISSIRSKSGSILSSKKDAKKLDDPSLFTKTNDDQNKKPDDKSELKRLEQELKAEGAGKSNLLEIIKFAKPEWKYLLIGLIFTAIQGVIMPIFSQVFSQIMKVFSLTDREEMRKQGHFYALMFLALGIFQGLTLCVAAFFFGLSSENLTARLRSLLFKNIIGREIAYFDDERHSTGRLTTRLATDVPNIKNALDYRLGQVFGAIVSFLSGIGIAFYFGWQLALLLVAIFPLAGITSGFHFRYINGRSNQDNQGNEEAGKIAMEAIENIRTVQALTLEKKLYSMFCDCLEYPHKSAKRKAFLQALIYGASSSIIIFVNAAAFRFGLWLILNGYIIPLNVMKCIFAFGFTAQSIGFASSYFPEYIKARLASGIVFKMLNEKPLIESLTNYGKKITVEGNIHFKNIHFSYPQRSSVRVLKGLDISISKGKSLALVGPSGCGKSTCIGLLERFYDVLDGNVLIEGVDIRETNIQNIRSQIALVSQEPILFDCSIRENILYGLEDRHITDEEINKVIKESNIHEFIEKLPDGLNTNCGSKGLSKLSGGQKQRIAIARALIRDPKILLLDEATSALDTESEKIVQEALDKACENRTVVVVAHRLTTIQNCDCIAVVNNGVIVEKGTHHELIKKRGIYYDLTERQNIKK</sequence>
<dbReference type="CDD" id="cd18578">
    <property type="entry name" value="ABC_6TM_Pgp_ABCB1_D2_like"/>
    <property type="match status" value="1"/>
</dbReference>
<feature type="domain" description="ABC transmembrane type-1" evidence="17">
    <location>
        <begin position="724"/>
        <end position="1011"/>
    </location>
</feature>
<feature type="transmembrane region" description="Helical" evidence="15">
    <location>
        <begin position="844"/>
        <end position="864"/>
    </location>
</feature>
<dbReference type="WBParaSite" id="SSTP_0000209800.1">
    <property type="protein sequence ID" value="SSTP_0000209800.1"/>
    <property type="gene ID" value="SSTP_0000209800"/>
</dbReference>
<dbReference type="PROSITE" id="PS00211">
    <property type="entry name" value="ABC_TRANSPORTER_1"/>
    <property type="match status" value="2"/>
</dbReference>
<evidence type="ECO:0000256" key="4">
    <source>
        <dbReference type="ARBA" id="ARBA00022448"/>
    </source>
</evidence>
<evidence type="ECO:0000256" key="14">
    <source>
        <dbReference type="SAM" id="MobiDB-lite"/>
    </source>
</evidence>
<feature type="compositionally biased region" description="Basic and acidic residues" evidence="14">
    <location>
        <begin position="678"/>
        <end position="690"/>
    </location>
</feature>
<comment type="similarity">
    <text evidence="2">Belongs to the ABC transporter superfamily. ABCB family. Multidrug resistance exporter (TC 3.A.1.201) subfamily.</text>
</comment>
<dbReference type="GO" id="GO:0005886">
    <property type="term" value="C:plasma membrane"/>
    <property type="evidence" value="ECO:0007669"/>
    <property type="project" value="TreeGrafter"/>
</dbReference>
<dbReference type="SMART" id="SM00382">
    <property type="entry name" value="AAA"/>
    <property type="match status" value="2"/>
</dbReference>
<dbReference type="PROSITE" id="PS50893">
    <property type="entry name" value="ABC_TRANSPORTER_2"/>
    <property type="match status" value="2"/>
</dbReference>
<comment type="catalytic activity">
    <reaction evidence="13">
        <text>ATP + H2O + xenobioticSide 1 = ADP + phosphate + xenobioticSide 2.</text>
        <dbReference type="EC" id="7.6.2.2"/>
    </reaction>
</comment>
<evidence type="ECO:0000256" key="6">
    <source>
        <dbReference type="ARBA" id="ARBA00022737"/>
    </source>
</evidence>
<dbReference type="EC" id="7.6.2.2" evidence="3"/>
<organism evidence="19">
    <name type="scientific">Strongyloides stercoralis</name>
    <name type="common">Threadworm</name>
    <dbReference type="NCBI Taxonomy" id="6248"/>
    <lineage>
        <taxon>Eukaryota</taxon>
        <taxon>Metazoa</taxon>
        <taxon>Ecdysozoa</taxon>
        <taxon>Nematoda</taxon>
        <taxon>Chromadorea</taxon>
        <taxon>Rhabditida</taxon>
        <taxon>Tylenchina</taxon>
        <taxon>Panagrolaimomorpha</taxon>
        <taxon>Strongyloidoidea</taxon>
        <taxon>Strongyloididae</taxon>
        <taxon>Strongyloides</taxon>
    </lineage>
</organism>
<dbReference type="InterPro" id="IPR017871">
    <property type="entry name" value="ABC_transporter-like_CS"/>
</dbReference>
<dbReference type="GO" id="GO:0008559">
    <property type="term" value="F:ABC-type xenobiotic transporter activity"/>
    <property type="evidence" value="ECO:0007669"/>
    <property type="project" value="UniProtKB-EC"/>
</dbReference>
<dbReference type="InterPro" id="IPR011527">
    <property type="entry name" value="ABC1_TM_dom"/>
</dbReference>
<feature type="transmembrane region" description="Helical" evidence="15">
    <location>
        <begin position="213"/>
        <end position="234"/>
    </location>
</feature>
<dbReference type="PROSITE" id="PS50929">
    <property type="entry name" value="ABC_TM1F"/>
    <property type="match status" value="2"/>
</dbReference>
<dbReference type="InterPro" id="IPR036640">
    <property type="entry name" value="ABC1_TM_sf"/>
</dbReference>
<dbReference type="AlphaFoldDB" id="A0A0K0DXY4"/>
<dbReference type="SUPFAM" id="SSF90123">
    <property type="entry name" value="ABC transporter transmembrane region"/>
    <property type="match status" value="2"/>
</dbReference>
<dbReference type="WBParaSite" id="TCONS_00006431.p1">
    <property type="protein sequence ID" value="TCONS_00006431.p1"/>
    <property type="gene ID" value="XLOC_004582"/>
</dbReference>
<protein>
    <recommendedName>
        <fullName evidence="3">ABC-type xenobiotic transporter</fullName>
        <ecNumber evidence="3">7.6.2.2</ecNumber>
    </recommendedName>
</protein>
<dbReference type="Proteomes" id="UP000035681">
    <property type="component" value="Unplaced"/>
</dbReference>
<keyword evidence="8" id="KW-0067">ATP-binding</keyword>
<feature type="region of interest" description="Disordered" evidence="14">
    <location>
        <begin position="670"/>
        <end position="690"/>
    </location>
</feature>
<dbReference type="PANTHER" id="PTHR24222:SF76">
    <property type="entry name" value="MYCOBACTIN IMPORT ATP-BINDING_PERMEASE PROTEIN IRTB"/>
    <property type="match status" value="1"/>
</dbReference>
<feature type="transmembrane region" description="Helical" evidence="15">
    <location>
        <begin position="981"/>
        <end position="1006"/>
    </location>
</feature>
<dbReference type="InterPro" id="IPR003593">
    <property type="entry name" value="AAA+_ATPase"/>
</dbReference>
<keyword evidence="11 15" id="KW-0472">Membrane</keyword>
<evidence type="ECO:0000313" key="19">
    <source>
        <dbReference type="WBParaSite" id="SSTP_0000209800.1"/>
    </source>
</evidence>
<evidence type="ECO:0000256" key="13">
    <source>
        <dbReference type="ARBA" id="ARBA00034018"/>
    </source>
</evidence>
<dbReference type="Gene3D" id="3.40.50.300">
    <property type="entry name" value="P-loop containing nucleotide triphosphate hydrolases"/>
    <property type="match status" value="2"/>
</dbReference>
<dbReference type="Pfam" id="PF00005">
    <property type="entry name" value="ABC_tran"/>
    <property type="match status" value="2"/>
</dbReference>
<evidence type="ECO:0000256" key="9">
    <source>
        <dbReference type="ARBA" id="ARBA00022967"/>
    </source>
</evidence>
<dbReference type="InterPro" id="IPR027417">
    <property type="entry name" value="P-loop_NTPase"/>
</dbReference>
<feature type="transmembrane region" description="Helical" evidence="15">
    <location>
        <begin position="290"/>
        <end position="313"/>
    </location>
</feature>
<proteinExistence type="inferred from homology"/>
<feature type="transmembrane region" description="Helical" evidence="15">
    <location>
        <begin position="950"/>
        <end position="975"/>
    </location>
</feature>
<dbReference type="FunFam" id="3.40.50.300:FF:000479">
    <property type="entry name" value="Multidrug resistance protein 1A"/>
    <property type="match status" value="1"/>
</dbReference>
<keyword evidence="5 15" id="KW-0812">Transmembrane</keyword>
<evidence type="ECO:0000256" key="8">
    <source>
        <dbReference type="ARBA" id="ARBA00022840"/>
    </source>
</evidence>
<feature type="transmembrane region" description="Helical" evidence="15">
    <location>
        <begin position="187"/>
        <end position="207"/>
    </location>
</feature>
<dbReference type="InterPro" id="IPR003439">
    <property type="entry name" value="ABC_transporter-like_ATP-bd"/>
</dbReference>
<dbReference type="InterPro" id="IPR039421">
    <property type="entry name" value="Type_1_exporter"/>
</dbReference>
<feature type="transmembrane region" description="Helical" evidence="15">
    <location>
        <begin position="38"/>
        <end position="62"/>
    </location>
</feature>
<feature type="domain" description="ABC transporter" evidence="16">
    <location>
        <begin position="389"/>
        <end position="625"/>
    </location>
</feature>
<keyword evidence="6" id="KW-0677">Repeat</keyword>
<evidence type="ECO:0000256" key="2">
    <source>
        <dbReference type="ARBA" id="ARBA00007577"/>
    </source>
</evidence>
<dbReference type="FunFam" id="1.20.1560.10:FF:000018">
    <property type="entry name" value="ATP-binding cassette subfamily B member 11"/>
    <property type="match status" value="1"/>
</dbReference>
<dbReference type="CDD" id="cd03249">
    <property type="entry name" value="ABC_MTABC3_MDL1_MDL2"/>
    <property type="match status" value="2"/>
</dbReference>
<evidence type="ECO:0000259" key="17">
    <source>
        <dbReference type="PROSITE" id="PS50929"/>
    </source>
</evidence>
<reference evidence="19" key="1">
    <citation type="submission" date="2015-08" db="UniProtKB">
        <authorList>
            <consortium name="WormBaseParasite"/>
        </authorList>
    </citation>
    <scope>IDENTIFICATION</scope>
</reference>
<evidence type="ECO:0000313" key="18">
    <source>
        <dbReference type="Proteomes" id="UP000035681"/>
    </source>
</evidence>
<accession>A0A0K0DXY4</accession>
<dbReference type="STRING" id="6248.A0A0K0DXY4"/>
<feature type="transmembrane region" description="Helical" evidence="15">
    <location>
        <begin position="722"/>
        <end position="745"/>
    </location>
</feature>
<feature type="domain" description="ABC transmembrane type-1" evidence="17">
    <location>
        <begin position="42"/>
        <end position="354"/>
    </location>
</feature>
<comment type="subcellular location">
    <subcellularLocation>
        <location evidence="1">Membrane</location>
        <topology evidence="1">Multi-pass membrane protein</topology>
    </subcellularLocation>
</comment>
<keyword evidence="4" id="KW-0813">Transport</keyword>
<evidence type="ECO:0000256" key="3">
    <source>
        <dbReference type="ARBA" id="ARBA00012191"/>
    </source>
</evidence>
<evidence type="ECO:0000256" key="1">
    <source>
        <dbReference type="ARBA" id="ARBA00004141"/>
    </source>
</evidence>
<evidence type="ECO:0000256" key="7">
    <source>
        <dbReference type="ARBA" id="ARBA00022741"/>
    </source>
</evidence>
<keyword evidence="7" id="KW-0547">Nucleotide-binding</keyword>
<feature type="transmembrane region" description="Helical" evidence="15">
    <location>
        <begin position="765"/>
        <end position="790"/>
    </location>
</feature>
<keyword evidence="10 15" id="KW-1133">Transmembrane helix</keyword>
<evidence type="ECO:0000259" key="16">
    <source>
        <dbReference type="PROSITE" id="PS50893"/>
    </source>
</evidence>
<feature type="transmembrane region" description="Helical" evidence="15">
    <location>
        <begin position="115"/>
        <end position="137"/>
    </location>
</feature>
<evidence type="ECO:0000256" key="11">
    <source>
        <dbReference type="ARBA" id="ARBA00023136"/>
    </source>
</evidence>
<name>A0A0K0DXY4_STRER</name>
<evidence type="ECO:0000256" key="12">
    <source>
        <dbReference type="ARBA" id="ARBA00023180"/>
    </source>
</evidence>
<dbReference type="PANTHER" id="PTHR24222">
    <property type="entry name" value="ABC TRANSPORTER B FAMILY"/>
    <property type="match status" value="1"/>
</dbReference>
<dbReference type="Gene3D" id="1.20.1560.10">
    <property type="entry name" value="ABC transporter type 1, transmembrane domain"/>
    <property type="match status" value="1"/>
</dbReference>
<feature type="transmembrane region" description="Helical" evidence="15">
    <location>
        <begin position="870"/>
        <end position="890"/>
    </location>
</feature>
<evidence type="ECO:0000256" key="15">
    <source>
        <dbReference type="SAM" id="Phobius"/>
    </source>
</evidence>
<keyword evidence="18" id="KW-1185">Reference proteome</keyword>
<dbReference type="GO" id="GO:0005524">
    <property type="term" value="F:ATP binding"/>
    <property type="evidence" value="ECO:0007669"/>
    <property type="project" value="UniProtKB-KW"/>
</dbReference>
<keyword evidence="9" id="KW-1278">Translocase</keyword>
<dbReference type="FunFam" id="1.20.1560.10:FF:000121">
    <property type="entry name" value="ABC transporter B family member 9"/>
    <property type="match status" value="1"/>
</dbReference>
<feature type="domain" description="ABC transporter" evidence="16">
    <location>
        <begin position="1045"/>
        <end position="1284"/>
    </location>
</feature>
<keyword evidence="12" id="KW-0325">Glycoprotein</keyword>
<dbReference type="FunFam" id="3.40.50.300:FF:000916">
    <property type="entry name" value="ABC transporter B family member 9"/>
    <property type="match status" value="1"/>
</dbReference>